<evidence type="ECO:0000256" key="2">
    <source>
        <dbReference type="SAM" id="SignalP"/>
    </source>
</evidence>
<feature type="signal peptide" evidence="2">
    <location>
        <begin position="1"/>
        <end position="16"/>
    </location>
</feature>
<organism evidence="3 4">
    <name type="scientific">Oidiodendron maius (strain Zn)</name>
    <dbReference type="NCBI Taxonomy" id="913774"/>
    <lineage>
        <taxon>Eukaryota</taxon>
        <taxon>Fungi</taxon>
        <taxon>Dikarya</taxon>
        <taxon>Ascomycota</taxon>
        <taxon>Pezizomycotina</taxon>
        <taxon>Leotiomycetes</taxon>
        <taxon>Leotiomycetes incertae sedis</taxon>
        <taxon>Myxotrichaceae</taxon>
        <taxon>Oidiodendron</taxon>
    </lineage>
</organism>
<gene>
    <name evidence="3" type="ORF">OIDMADRAFT_24492</name>
</gene>
<accession>A0A0C3DVQ9</accession>
<dbReference type="InParanoid" id="A0A0C3DVQ9"/>
<feature type="chain" id="PRO_5002176882" evidence="2">
    <location>
        <begin position="17"/>
        <end position="485"/>
    </location>
</feature>
<dbReference type="AlphaFoldDB" id="A0A0C3DVQ9"/>
<proteinExistence type="predicted"/>
<dbReference type="HOGENOM" id="CLU_562703_0_0_1"/>
<keyword evidence="4" id="KW-1185">Reference proteome</keyword>
<dbReference type="EMBL" id="KN832871">
    <property type="protein sequence ID" value="KIN06158.1"/>
    <property type="molecule type" value="Genomic_DNA"/>
</dbReference>
<feature type="region of interest" description="Disordered" evidence="1">
    <location>
        <begin position="464"/>
        <end position="485"/>
    </location>
</feature>
<evidence type="ECO:0000256" key="1">
    <source>
        <dbReference type="SAM" id="MobiDB-lite"/>
    </source>
</evidence>
<evidence type="ECO:0000313" key="4">
    <source>
        <dbReference type="Proteomes" id="UP000054321"/>
    </source>
</evidence>
<evidence type="ECO:0000313" key="3">
    <source>
        <dbReference type="EMBL" id="KIN06158.1"/>
    </source>
</evidence>
<dbReference type="OrthoDB" id="5307331at2759"/>
<reference evidence="3 4" key="1">
    <citation type="submission" date="2014-04" db="EMBL/GenBank/DDBJ databases">
        <authorList>
            <consortium name="DOE Joint Genome Institute"/>
            <person name="Kuo A."/>
            <person name="Martino E."/>
            <person name="Perotto S."/>
            <person name="Kohler A."/>
            <person name="Nagy L.G."/>
            <person name="Floudas D."/>
            <person name="Copeland A."/>
            <person name="Barry K.W."/>
            <person name="Cichocki N."/>
            <person name="Veneault-Fourrey C."/>
            <person name="LaButti K."/>
            <person name="Lindquist E.A."/>
            <person name="Lipzen A."/>
            <person name="Lundell T."/>
            <person name="Morin E."/>
            <person name="Murat C."/>
            <person name="Sun H."/>
            <person name="Tunlid A."/>
            <person name="Henrissat B."/>
            <person name="Grigoriev I.V."/>
            <person name="Hibbett D.S."/>
            <person name="Martin F."/>
            <person name="Nordberg H.P."/>
            <person name="Cantor M.N."/>
            <person name="Hua S.X."/>
        </authorList>
    </citation>
    <scope>NUCLEOTIDE SEQUENCE [LARGE SCALE GENOMIC DNA]</scope>
    <source>
        <strain evidence="3 4">Zn</strain>
    </source>
</reference>
<name>A0A0C3DVQ9_OIDMZ</name>
<dbReference type="Proteomes" id="UP000054321">
    <property type="component" value="Unassembled WGS sequence"/>
</dbReference>
<reference evidence="4" key="2">
    <citation type="submission" date="2015-01" db="EMBL/GenBank/DDBJ databases">
        <title>Evolutionary Origins and Diversification of the Mycorrhizal Mutualists.</title>
        <authorList>
            <consortium name="DOE Joint Genome Institute"/>
            <consortium name="Mycorrhizal Genomics Consortium"/>
            <person name="Kohler A."/>
            <person name="Kuo A."/>
            <person name="Nagy L.G."/>
            <person name="Floudas D."/>
            <person name="Copeland A."/>
            <person name="Barry K.W."/>
            <person name="Cichocki N."/>
            <person name="Veneault-Fourrey C."/>
            <person name="LaButti K."/>
            <person name="Lindquist E.A."/>
            <person name="Lipzen A."/>
            <person name="Lundell T."/>
            <person name="Morin E."/>
            <person name="Murat C."/>
            <person name="Riley R."/>
            <person name="Ohm R."/>
            <person name="Sun H."/>
            <person name="Tunlid A."/>
            <person name="Henrissat B."/>
            <person name="Grigoriev I.V."/>
            <person name="Hibbett D.S."/>
            <person name="Martin F."/>
        </authorList>
    </citation>
    <scope>NUCLEOTIDE SEQUENCE [LARGE SCALE GENOMIC DNA]</scope>
    <source>
        <strain evidence="4">Zn</strain>
    </source>
</reference>
<sequence length="485" mass="55432">MHTLFLLSMLYSSSYMLFILSRLPRTAVSMWASNNALFINTTSVNSNENLHLSSDNAETECATLDTFDFEAFFAESEDDLIIPVDCNLQSIDFAIVDHTFIDNRKYNKPSASENLGGGEHYEYPEHGDSKCSSVPVCLSPVDAPPSPYSYSPNTSPQLDKLEGEYTHVEQQRETTQALGDFSKRVLTPAFQSFLPKPKGITMSKSARTLNIVNFDSSRFYSPLAEPPKSWNPPHSPDTLFQYNAQGELDPQCAFSREQILKYLTHHPLHTFYQSLPSTKRSGLTLWIQTTPADASKRYPTKLSSKCRFSDCPAPNRSIRNGQFRVAFDEQSTFDKSSDPFHNAGYVHLFCLEKNFDFPRLCKRFNILGDDREIAEGRNKMAITRDHPAMLDIVNDFIQTSIPWGGKRPENWYEHSLSLALTRHHLGHQSKMRQRVRDTRDGNSIDRHLNNLDIMVEIREAIRSRRASEEKQPRNSRKRKASEIED</sequence>
<keyword evidence="2" id="KW-0732">Signal</keyword>
<protein>
    <submittedName>
        <fullName evidence="3">Uncharacterized protein</fullName>
    </submittedName>
</protein>